<evidence type="ECO:0000313" key="8">
    <source>
        <dbReference type="Proteomes" id="UP000598174"/>
    </source>
</evidence>
<evidence type="ECO:0000256" key="5">
    <source>
        <dbReference type="SAM" id="Phobius"/>
    </source>
</evidence>
<evidence type="ECO:0000313" key="7">
    <source>
        <dbReference type="EMBL" id="GIE13220.1"/>
    </source>
</evidence>
<comment type="caution">
    <text evidence="7">The sequence shown here is derived from an EMBL/GenBank/DDBJ whole genome shotgun (WGS) entry which is preliminary data.</text>
</comment>
<dbReference type="Pfam" id="PF07291">
    <property type="entry name" value="MauE"/>
    <property type="match status" value="1"/>
</dbReference>
<name>A0A919J3E4_9ACTN</name>
<feature type="transmembrane region" description="Helical" evidence="5">
    <location>
        <begin position="108"/>
        <end position="129"/>
    </location>
</feature>
<feature type="transmembrane region" description="Helical" evidence="5">
    <location>
        <begin position="68"/>
        <end position="87"/>
    </location>
</feature>
<dbReference type="EMBL" id="BOMM01000047">
    <property type="protein sequence ID" value="GIE13220.1"/>
    <property type="molecule type" value="Genomic_DNA"/>
</dbReference>
<feature type="domain" description="Methylamine utilisation protein MauE" evidence="6">
    <location>
        <begin position="2"/>
        <end position="124"/>
    </location>
</feature>
<proteinExistence type="predicted"/>
<keyword evidence="8" id="KW-1185">Reference proteome</keyword>
<feature type="transmembrane region" description="Helical" evidence="5">
    <location>
        <begin position="6"/>
        <end position="30"/>
    </location>
</feature>
<gene>
    <name evidence="7" type="ORF">Afe05nite_50600</name>
</gene>
<dbReference type="InterPro" id="IPR009908">
    <property type="entry name" value="Methylamine_util_MauE"/>
</dbReference>
<feature type="transmembrane region" description="Helical" evidence="5">
    <location>
        <begin position="135"/>
        <end position="155"/>
    </location>
</feature>
<evidence type="ECO:0000256" key="4">
    <source>
        <dbReference type="ARBA" id="ARBA00023136"/>
    </source>
</evidence>
<evidence type="ECO:0000256" key="2">
    <source>
        <dbReference type="ARBA" id="ARBA00022692"/>
    </source>
</evidence>
<accession>A0A919J3E4</accession>
<feature type="transmembrane region" description="Helical" evidence="5">
    <location>
        <begin position="42"/>
        <end position="62"/>
    </location>
</feature>
<dbReference type="Proteomes" id="UP000598174">
    <property type="component" value="Unassembled WGS sequence"/>
</dbReference>
<protein>
    <submittedName>
        <fullName evidence="7">Methylamine utilization protein MauE</fullName>
    </submittedName>
</protein>
<dbReference type="GO" id="GO:0030416">
    <property type="term" value="P:methylamine metabolic process"/>
    <property type="evidence" value="ECO:0007669"/>
    <property type="project" value="InterPro"/>
</dbReference>
<reference evidence="7" key="1">
    <citation type="submission" date="2021-01" db="EMBL/GenBank/DDBJ databases">
        <title>Whole genome shotgun sequence of Actinoplanes ferrugineus NBRC 15555.</title>
        <authorList>
            <person name="Komaki H."/>
            <person name="Tamura T."/>
        </authorList>
    </citation>
    <scope>NUCLEOTIDE SEQUENCE</scope>
    <source>
        <strain evidence="7">NBRC 15555</strain>
    </source>
</reference>
<dbReference type="GO" id="GO:0016020">
    <property type="term" value="C:membrane"/>
    <property type="evidence" value="ECO:0007669"/>
    <property type="project" value="UniProtKB-SubCell"/>
</dbReference>
<comment type="subcellular location">
    <subcellularLocation>
        <location evidence="1">Membrane</location>
        <topology evidence="1">Multi-pass membrane protein</topology>
    </subcellularLocation>
</comment>
<organism evidence="7 8">
    <name type="scientific">Paractinoplanes ferrugineus</name>
    <dbReference type="NCBI Taxonomy" id="113564"/>
    <lineage>
        <taxon>Bacteria</taxon>
        <taxon>Bacillati</taxon>
        <taxon>Actinomycetota</taxon>
        <taxon>Actinomycetes</taxon>
        <taxon>Micromonosporales</taxon>
        <taxon>Micromonosporaceae</taxon>
        <taxon>Paractinoplanes</taxon>
    </lineage>
</organism>
<keyword evidence="3 5" id="KW-1133">Transmembrane helix</keyword>
<keyword evidence="4 5" id="KW-0472">Membrane</keyword>
<evidence type="ECO:0000259" key="6">
    <source>
        <dbReference type="Pfam" id="PF07291"/>
    </source>
</evidence>
<dbReference type="AlphaFoldDB" id="A0A919J3E4"/>
<evidence type="ECO:0000256" key="3">
    <source>
        <dbReference type="ARBA" id="ARBA00022989"/>
    </source>
</evidence>
<keyword evidence="2 5" id="KW-0812">Transmembrane</keyword>
<sequence>MSVYVVACQFLIGVVFVAAVLGKATGYPAFVTSVGDLGLRPAAPIAALVLAGEIGVAGLVAVRPAVGLPLAALLLLAFAAAITRALRRGQAKPCRCFGRASAPLGRHHVWRNAFLIAVAALGALAATAAPGPVSPAAGVLAATAGLVAGGLIVMLDDLRFLFA</sequence>
<evidence type="ECO:0000256" key="1">
    <source>
        <dbReference type="ARBA" id="ARBA00004141"/>
    </source>
</evidence>